<evidence type="ECO:0000313" key="1">
    <source>
        <dbReference type="EMBL" id="MDQ0225747.1"/>
    </source>
</evidence>
<keyword evidence="2" id="KW-1185">Reference proteome</keyword>
<protein>
    <recommendedName>
        <fullName evidence="3">DUF2283 domain-containing protein</fullName>
    </recommendedName>
</protein>
<comment type="caution">
    <text evidence="1">The sequence shown here is derived from an EMBL/GenBank/DDBJ whole genome shotgun (WGS) entry which is preliminary data.</text>
</comment>
<organism evidence="1 2">
    <name type="scientific">Metabacillus niabensis</name>
    <dbReference type="NCBI Taxonomy" id="324854"/>
    <lineage>
        <taxon>Bacteria</taxon>
        <taxon>Bacillati</taxon>
        <taxon>Bacillota</taxon>
        <taxon>Bacilli</taxon>
        <taxon>Bacillales</taxon>
        <taxon>Bacillaceae</taxon>
        <taxon>Metabacillus</taxon>
    </lineage>
</organism>
<dbReference type="RefSeq" id="WP_174881846.1">
    <property type="nucleotide sequence ID" value="NZ_CADEPK010000447.1"/>
</dbReference>
<dbReference type="Proteomes" id="UP001232245">
    <property type="component" value="Unassembled WGS sequence"/>
</dbReference>
<sequence>MNVSKIIEVYPKPKEIEVKIDFTFDYIAFDDSGEDILPFEAYKRYKKRDTLIAVAKIKSDSCESGYGFIIFDEELEESGVVDVSLFQDENAIGD</sequence>
<proteinExistence type="predicted"/>
<dbReference type="EMBL" id="JAUSTZ010000003">
    <property type="protein sequence ID" value="MDQ0225747.1"/>
    <property type="molecule type" value="Genomic_DNA"/>
</dbReference>
<name>A0ABT9Z0G5_9BACI</name>
<reference evidence="1 2" key="1">
    <citation type="submission" date="2023-07" db="EMBL/GenBank/DDBJ databases">
        <title>Genomic Encyclopedia of Type Strains, Phase IV (KMG-IV): sequencing the most valuable type-strain genomes for metagenomic binning, comparative biology and taxonomic classification.</title>
        <authorList>
            <person name="Goeker M."/>
        </authorList>
    </citation>
    <scope>NUCLEOTIDE SEQUENCE [LARGE SCALE GENOMIC DNA]</scope>
    <source>
        <strain evidence="1 2">DSM 17723</strain>
    </source>
</reference>
<gene>
    <name evidence="1" type="ORF">J2S02_002091</name>
</gene>
<accession>A0ABT9Z0G5</accession>
<evidence type="ECO:0000313" key="2">
    <source>
        <dbReference type="Proteomes" id="UP001232245"/>
    </source>
</evidence>
<evidence type="ECO:0008006" key="3">
    <source>
        <dbReference type="Google" id="ProtNLM"/>
    </source>
</evidence>